<keyword evidence="2" id="KW-0378">Hydrolase</keyword>
<sequence>MKILVFDTETTGKIDKFAHLSETEKHPHIVQFSYVMYDTEKNNVFICDDIIKIPEHLVISPECIQIHGITQEKCKTQGVVLYNILSAFYQKVKEADYVIGHNLEFDVKMLIIELYRLKEESNNNDAYEQIIGYFEKRKQFGSKCFCTMKNTVDLCKLENPNKKSEGYKYPKLSELHKHLFSYEPKNLHNSLIDVIITLRCFYKLIFEKDLREINRTIRQILRET</sequence>
<proteinExistence type="predicted"/>
<name>A0A6C0BVQ5_9ZZZZ</name>
<dbReference type="Gene3D" id="3.30.420.10">
    <property type="entry name" value="Ribonuclease H-like superfamily/Ribonuclease H"/>
    <property type="match status" value="1"/>
</dbReference>
<dbReference type="CDD" id="cd06127">
    <property type="entry name" value="DEDDh"/>
    <property type="match status" value="1"/>
</dbReference>
<reference evidence="5" key="1">
    <citation type="journal article" date="2020" name="Nature">
        <title>Giant virus diversity and host interactions through global metagenomics.</title>
        <authorList>
            <person name="Schulz F."/>
            <person name="Roux S."/>
            <person name="Paez-Espino D."/>
            <person name="Jungbluth S."/>
            <person name="Walsh D.A."/>
            <person name="Denef V.J."/>
            <person name="McMahon K.D."/>
            <person name="Konstantinidis K.T."/>
            <person name="Eloe-Fadrosh E.A."/>
            <person name="Kyrpides N.C."/>
            <person name="Woyke T."/>
        </authorList>
    </citation>
    <scope>NUCLEOTIDE SEQUENCE</scope>
    <source>
        <strain evidence="5">GVMAG-M-3300019093-7</strain>
    </source>
</reference>
<keyword evidence="1" id="KW-0540">Nuclease</keyword>
<dbReference type="Pfam" id="PF00929">
    <property type="entry name" value="RNase_T"/>
    <property type="match status" value="1"/>
</dbReference>
<dbReference type="EMBL" id="MN739265">
    <property type="protein sequence ID" value="QHS96180.1"/>
    <property type="molecule type" value="Genomic_DNA"/>
</dbReference>
<accession>A0A6C0BVQ5</accession>
<dbReference type="GO" id="GO:0003676">
    <property type="term" value="F:nucleic acid binding"/>
    <property type="evidence" value="ECO:0007669"/>
    <property type="project" value="InterPro"/>
</dbReference>
<dbReference type="InterPro" id="IPR012337">
    <property type="entry name" value="RNaseH-like_sf"/>
</dbReference>
<dbReference type="InterPro" id="IPR036397">
    <property type="entry name" value="RNaseH_sf"/>
</dbReference>
<evidence type="ECO:0000259" key="4">
    <source>
        <dbReference type="SMART" id="SM00479"/>
    </source>
</evidence>
<feature type="domain" description="Exonuclease" evidence="4">
    <location>
        <begin position="2"/>
        <end position="210"/>
    </location>
</feature>
<evidence type="ECO:0000256" key="1">
    <source>
        <dbReference type="ARBA" id="ARBA00022722"/>
    </source>
</evidence>
<keyword evidence="3" id="KW-0269">Exonuclease</keyword>
<evidence type="ECO:0000313" key="5">
    <source>
        <dbReference type="EMBL" id="QHS96180.1"/>
    </source>
</evidence>
<dbReference type="InterPro" id="IPR013520">
    <property type="entry name" value="Ribonucl_H"/>
</dbReference>
<organism evidence="5">
    <name type="scientific">viral metagenome</name>
    <dbReference type="NCBI Taxonomy" id="1070528"/>
    <lineage>
        <taxon>unclassified sequences</taxon>
        <taxon>metagenomes</taxon>
        <taxon>organismal metagenomes</taxon>
    </lineage>
</organism>
<dbReference type="SUPFAM" id="SSF53098">
    <property type="entry name" value="Ribonuclease H-like"/>
    <property type="match status" value="1"/>
</dbReference>
<dbReference type="PANTHER" id="PTHR30231">
    <property type="entry name" value="DNA POLYMERASE III SUBUNIT EPSILON"/>
    <property type="match status" value="1"/>
</dbReference>
<evidence type="ECO:0000256" key="2">
    <source>
        <dbReference type="ARBA" id="ARBA00022801"/>
    </source>
</evidence>
<dbReference type="PANTHER" id="PTHR30231:SF4">
    <property type="entry name" value="PROTEIN NEN2"/>
    <property type="match status" value="1"/>
</dbReference>
<protein>
    <recommendedName>
        <fullName evidence="4">Exonuclease domain-containing protein</fullName>
    </recommendedName>
</protein>
<dbReference type="AlphaFoldDB" id="A0A6C0BVQ5"/>
<dbReference type="SMART" id="SM00479">
    <property type="entry name" value="EXOIII"/>
    <property type="match status" value="1"/>
</dbReference>
<evidence type="ECO:0000256" key="3">
    <source>
        <dbReference type="ARBA" id="ARBA00022839"/>
    </source>
</evidence>
<dbReference type="GO" id="GO:0008408">
    <property type="term" value="F:3'-5' exonuclease activity"/>
    <property type="evidence" value="ECO:0007669"/>
    <property type="project" value="TreeGrafter"/>
</dbReference>